<dbReference type="HOGENOM" id="CLU_155761_1_3_0"/>
<dbReference type="RefSeq" id="WP_014296273.1">
    <property type="nucleotide sequence ID" value="NC_016751.1"/>
</dbReference>
<dbReference type="SUPFAM" id="SSF143011">
    <property type="entry name" value="RelE-like"/>
    <property type="match status" value="1"/>
</dbReference>
<dbReference type="Proteomes" id="UP000007161">
    <property type="component" value="Chromosome"/>
</dbReference>
<sequence>MKYTVKLTKRAQKVFKKLDTRMKNRIFDAIGDMIDYYDGKRNVAMPDVKTLRGKFEGLLRLRVGDYRVIFSMHNDELIILVVDIAPRGGEYK</sequence>
<dbReference type="Gene3D" id="3.30.2310.20">
    <property type="entry name" value="RelE-like"/>
    <property type="match status" value="1"/>
</dbReference>
<reference evidence="2 3" key="1">
    <citation type="journal article" date="2012" name="J. Bacteriol.">
        <title>Complete Genome Sequence of the Thermophilic, Piezophilic, Heterotrophic Bacterium Marinitoga piezophila KA3.</title>
        <authorList>
            <person name="Lucas S."/>
            <person name="Han J."/>
            <person name="Lapidus A."/>
            <person name="Cheng J.F."/>
            <person name="Goodwin L.A."/>
            <person name="Pitluck S."/>
            <person name="Peters L."/>
            <person name="Mikhailova N."/>
            <person name="Teshima H."/>
            <person name="Detter J.C."/>
            <person name="Han C."/>
            <person name="Tapia R."/>
            <person name="Land M."/>
            <person name="Hauser L."/>
            <person name="Kyrpides N.C."/>
            <person name="Ivanova N."/>
            <person name="Pagani I."/>
            <person name="Vannier P."/>
            <person name="Oger P."/>
            <person name="Bartlett D.H."/>
            <person name="Noll K.M."/>
            <person name="Woyke T."/>
            <person name="Jebbar M."/>
        </authorList>
    </citation>
    <scope>NUCLEOTIDE SEQUENCE [LARGE SCALE GENOMIC DNA]</scope>
    <source>
        <strain evidence="3">DSM 14283 / JCM 11233 / KA3</strain>
    </source>
</reference>
<gene>
    <name evidence="2" type="ordered locus">Marpi_0771</name>
</gene>
<dbReference type="InterPro" id="IPR035093">
    <property type="entry name" value="RelE/ParE_toxin_dom_sf"/>
</dbReference>
<dbReference type="Pfam" id="PF05016">
    <property type="entry name" value="ParE_toxin"/>
    <property type="match status" value="1"/>
</dbReference>
<keyword evidence="3" id="KW-1185">Reference proteome</keyword>
<proteinExistence type="predicted"/>
<protein>
    <submittedName>
        <fullName evidence="2">Cytotoxic translational repressor of toxin-antitoxin stability system</fullName>
    </submittedName>
</protein>
<accession>H2J6L6</accession>
<dbReference type="PANTHER" id="PTHR38813:SF1">
    <property type="entry name" value="TOXIN RELE1-RELATED"/>
    <property type="match status" value="1"/>
</dbReference>
<dbReference type="OrthoDB" id="9805098at2"/>
<dbReference type="eggNOG" id="COG2026">
    <property type="taxonomic scope" value="Bacteria"/>
</dbReference>
<keyword evidence="1" id="KW-1277">Toxin-antitoxin system</keyword>
<reference evidence="3" key="2">
    <citation type="submission" date="2012-01" db="EMBL/GenBank/DDBJ databases">
        <title>Complete sequence of chromosome of Marinitoga piezophila KA3.</title>
        <authorList>
            <person name="Lucas S."/>
            <person name="Han J."/>
            <person name="Lapidus A."/>
            <person name="Cheng J.-F."/>
            <person name="Goodwin L."/>
            <person name="Pitluck S."/>
            <person name="Peters L."/>
            <person name="Mikhailova N."/>
            <person name="Teshima H."/>
            <person name="Detter J.C."/>
            <person name="Han C."/>
            <person name="Tapia R."/>
            <person name="Land M."/>
            <person name="Hauser L."/>
            <person name="Kyrpides N."/>
            <person name="Ivanova N."/>
            <person name="Pagani I."/>
            <person name="Jebbar M."/>
            <person name="Vannier P."/>
            <person name="Oger P."/>
            <person name="Cario A."/>
            <person name="Bartlett D."/>
            <person name="Noll K.M."/>
            <person name="Woyke T."/>
        </authorList>
    </citation>
    <scope>NUCLEOTIDE SEQUENCE [LARGE SCALE GENOMIC DNA]</scope>
    <source>
        <strain evidence="3">DSM 14283 / JCM 11233 / KA3</strain>
    </source>
</reference>
<dbReference type="InterPro" id="IPR052747">
    <property type="entry name" value="TA_system_RelE_toxin"/>
</dbReference>
<evidence type="ECO:0000313" key="2">
    <source>
        <dbReference type="EMBL" id="AEX85201.1"/>
    </source>
</evidence>
<evidence type="ECO:0000256" key="1">
    <source>
        <dbReference type="ARBA" id="ARBA00022649"/>
    </source>
</evidence>
<dbReference type="AlphaFoldDB" id="H2J6L6"/>
<dbReference type="EMBL" id="CP003257">
    <property type="protein sequence ID" value="AEX85201.1"/>
    <property type="molecule type" value="Genomic_DNA"/>
</dbReference>
<dbReference type="PANTHER" id="PTHR38813">
    <property type="match status" value="1"/>
</dbReference>
<organism evidence="2 3">
    <name type="scientific">Marinitoga piezophila (strain DSM 14283 / JCM 11233 / KA3)</name>
    <dbReference type="NCBI Taxonomy" id="443254"/>
    <lineage>
        <taxon>Bacteria</taxon>
        <taxon>Thermotogati</taxon>
        <taxon>Thermotogota</taxon>
        <taxon>Thermotogae</taxon>
        <taxon>Petrotogales</taxon>
        <taxon>Petrotogaceae</taxon>
        <taxon>Marinitoga</taxon>
    </lineage>
</organism>
<name>H2J6L6_MARPK</name>
<dbReference type="KEGG" id="mpz:Marpi_0771"/>
<evidence type="ECO:0000313" key="3">
    <source>
        <dbReference type="Proteomes" id="UP000007161"/>
    </source>
</evidence>
<dbReference type="STRING" id="443254.Marpi_0771"/>
<dbReference type="InterPro" id="IPR007712">
    <property type="entry name" value="RelE/ParE_toxin"/>
</dbReference>